<name>A0A813C5G3_9DINO</name>
<evidence type="ECO:0000313" key="2">
    <source>
        <dbReference type="EMBL" id="CAE7939613.1"/>
    </source>
</evidence>
<dbReference type="AlphaFoldDB" id="A0A813C5G3"/>
<evidence type="ECO:0000313" key="3">
    <source>
        <dbReference type="Proteomes" id="UP000601435"/>
    </source>
</evidence>
<comment type="caution">
    <text evidence="2">The sequence shown here is derived from an EMBL/GenBank/DDBJ whole genome shotgun (WGS) entry which is preliminary data.</text>
</comment>
<accession>A0A813C5G3</accession>
<dbReference type="EMBL" id="CAJNJA010089210">
    <property type="protein sequence ID" value="CAE7939613.1"/>
    <property type="molecule type" value="Genomic_DNA"/>
</dbReference>
<keyword evidence="3" id="KW-1185">Reference proteome</keyword>
<gene>
    <name evidence="2" type="ORF">SNEC2469_LOCUS33575</name>
</gene>
<feature type="region of interest" description="Disordered" evidence="1">
    <location>
        <begin position="54"/>
        <end position="80"/>
    </location>
</feature>
<organism evidence="2 3">
    <name type="scientific">Symbiodinium necroappetens</name>
    <dbReference type="NCBI Taxonomy" id="1628268"/>
    <lineage>
        <taxon>Eukaryota</taxon>
        <taxon>Sar</taxon>
        <taxon>Alveolata</taxon>
        <taxon>Dinophyceae</taxon>
        <taxon>Suessiales</taxon>
        <taxon>Symbiodiniaceae</taxon>
        <taxon>Symbiodinium</taxon>
    </lineage>
</organism>
<sequence length="155" mass="17436">VLAARKLHAAGLLEQMLSSRRGPALKQREREPLYCTKERTGILAMLCGPREPAAKDGATAVPVKDKATPTEPTVESGSKGSARMLANQVNEVREEMSYDVFLRVRLMSYLVECDLYVMLYLRQRDVAEFMDFVLNKATACCILTYPAVRVTYKSW</sequence>
<evidence type="ECO:0000256" key="1">
    <source>
        <dbReference type="SAM" id="MobiDB-lite"/>
    </source>
</evidence>
<feature type="non-terminal residue" evidence="2">
    <location>
        <position position="1"/>
    </location>
</feature>
<feature type="compositionally biased region" description="Polar residues" evidence="1">
    <location>
        <begin position="70"/>
        <end position="79"/>
    </location>
</feature>
<protein>
    <submittedName>
        <fullName evidence="2">Uncharacterized protein</fullName>
    </submittedName>
</protein>
<proteinExistence type="predicted"/>
<dbReference type="Proteomes" id="UP000601435">
    <property type="component" value="Unassembled WGS sequence"/>
</dbReference>
<reference evidence="2" key="1">
    <citation type="submission" date="2021-02" db="EMBL/GenBank/DDBJ databases">
        <authorList>
            <person name="Dougan E. K."/>
            <person name="Rhodes N."/>
            <person name="Thang M."/>
            <person name="Chan C."/>
        </authorList>
    </citation>
    <scope>NUCLEOTIDE SEQUENCE</scope>
</reference>